<feature type="transmembrane region" description="Helical" evidence="7">
    <location>
        <begin position="585"/>
        <end position="604"/>
    </location>
</feature>
<reference evidence="9 10" key="1">
    <citation type="submission" date="2024-09" db="EMBL/GenBank/DDBJ databases">
        <title>Chromosome-scale assembly of Riccia sorocarpa.</title>
        <authorList>
            <person name="Paukszto L."/>
        </authorList>
    </citation>
    <scope>NUCLEOTIDE SEQUENCE [LARGE SCALE GENOMIC DNA]</scope>
    <source>
        <strain evidence="9">LP-2024</strain>
        <tissue evidence="9">Aerial parts of the thallus</tissue>
    </source>
</reference>
<keyword evidence="5 7" id="KW-0472">Membrane</keyword>
<feature type="transmembrane region" description="Helical" evidence="7">
    <location>
        <begin position="456"/>
        <end position="483"/>
    </location>
</feature>
<gene>
    <name evidence="9" type="ORF">R1sor_020195</name>
</gene>
<evidence type="ECO:0000256" key="2">
    <source>
        <dbReference type="ARBA" id="ARBA00009172"/>
    </source>
</evidence>
<keyword evidence="10" id="KW-1185">Reference proteome</keyword>
<protein>
    <submittedName>
        <fullName evidence="9">Uncharacterized protein</fullName>
    </submittedName>
</protein>
<dbReference type="PANTHER" id="PTHR19444:SF13">
    <property type="entry name" value="PROTEIN UNC-93 HOMOLOG A"/>
    <property type="match status" value="1"/>
</dbReference>
<evidence type="ECO:0000256" key="7">
    <source>
        <dbReference type="SAM" id="Phobius"/>
    </source>
</evidence>
<evidence type="ECO:0000256" key="5">
    <source>
        <dbReference type="ARBA" id="ARBA00023136"/>
    </source>
</evidence>
<evidence type="ECO:0000313" key="10">
    <source>
        <dbReference type="Proteomes" id="UP001633002"/>
    </source>
</evidence>
<comment type="subcellular location">
    <subcellularLocation>
        <location evidence="1">Membrane</location>
        <topology evidence="1">Multi-pass membrane protein</topology>
    </subcellularLocation>
</comment>
<feature type="region of interest" description="Disordered" evidence="6">
    <location>
        <begin position="110"/>
        <end position="139"/>
    </location>
</feature>
<dbReference type="InterPro" id="IPR010291">
    <property type="entry name" value="Ion_channel_UNC-93"/>
</dbReference>
<feature type="compositionally biased region" description="Basic and acidic residues" evidence="6">
    <location>
        <begin position="112"/>
        <end position="122"/>
    </location>
</feature>
<comment type="caution">
    <text evidence="9">The sequence shown here is derived from an EMBL/GenBank/DDBJ whole genome shotgun (WGS) entry which is preliminary data.</text>
</comment>
<evidence type="ECO:0000256" key="8">
    <source>
        <dbReference type="SAM" id="SignalP"/>
    </source>
</evidence>
<dbReference type="InterPro" id="IPR044771">
    <property type="entry name" value="UN933_plant"/>
</dbReference>
<accession>A0ABD3IEL9</accession>
<evidence type="ECO:0000256" key="4">
    <source>
        <dbReference type="ARBA" id="ARBA00022989"/>
    </source>
</evidence>
<dbReference type="InterPro" id="IPR036259">
    <property type="entry name" value="MFS_trans_sf"/>
</dbReference>
<feature type="transmembrane region" description="Helical" evidence="7">
    <location>
        <begin position="400"/>
        <end position="419"/>
    </location>
</feature>
<feature type="transmembrane region" description="Helical" evidence="7">
    <location>
        <begin position="347"/>
        <end position="365"/>
    </location>
</feature>
<feature type="signal peptide" evidence="8">
    <location>
        <begin position="1"/>
        <end position="19"/>
    </location>
</feature>
<dbReference type="InterPro" id="IPR051951">
    <property type="entry name" value="UNC-93_regulatory"/>
</dbReference>
<dbReference type="PANTHER" id="PTHR19444">
    <property type="entry name" value="UNC-93 RELATED"/>
    <property type="match status" value="1"/>
</dbReference>
<dbReference type="CDD" id="cd17338">
    <property type="entry name" value="MFS_unc93_like"/>
    <property type="match status" value="1"/>
</dbReference>
<comment type="similarity">
    <text evidence="2">Belongs to the unc-93 family.</text>
</comment>
<organism evidence="9 10">
    <name type="scientific">Riccia sorocarpa</name>
    <dbReference type="NCBI Taxonomy" id="122646"/>
    <lineage>
        <taxon>Eukaryota</taxon>
        <taxon>Viridiplantae</taxon>
        <taxon>Streptophyta</taxon>
        <taxon>Embryophyta</taxon>
        <taxon>Marchantiophyta</taxon>
        <taxon>Marchantiopsida</taxon>
        <taxon>Marchantiidae</taxon>
        <taxon>Marchantiales</taxon>
        <taxon>Ricciaceae</taxon>
        <taxon>Riccia</taxon>
    </lineage>
</organism>
<feature type="transmembrane region" description="Helical" evidence="7">
    <location>
        <begin position="261"/>
        <end position="281"/>
    </location>
</feature>
<feature type="transmembrane region" description="Helical" evidence="7">
    <location>
        <begin position="425"/>
        <end position="444"/>
    </location>
</feature>
<feature type="chain" id="PRO_5044774848" evidence="8">
    <location>
        <begin position="20"/>
        <end position="612"/>
    </location>
</feature>
<proteinExistence type="inferred from homology"/>
<keyword evidence="8" id="KW-0732">Signal</keyword>
<evidence type="ECO:0000313" key="9">
    <source>
        <dbReference type="EMBL" id="KAL3702173.1"/>
    </source>
</evidence>
<dbReference type="AlphaFoldDB" id="A0ABD3IEL9"/>
<dbReference type="SUPFAM" id="SSF103473">
    <property type="entry name" value="MFS general substrate transporter"/>
    <property type="match status" value="1"/>
</dbReference>
<keyword evidence="4 7" id="KW-1133">Transmembrane helix</keyword>
<evidence type="ECO:0000256" key="1">
    <source>
        <dbReference type="ARBA" id="ARBA00004141"/>
    </source>
</evidence>
<keyword evidence="3 7" id="KW-0812">Transmembrane</keyword>
<dbReference type="EMBL" id="JBJQOH010000001">
    <property type="protein sequence ID" value="KAL3702173.1"/>
    <property type="molecule type" value="Genomic_DNA"/>
</dbReference>
<feature type="compositionally biased region" description="Polar residues" evidence="6">
    <location>
        <begin position="125"/>
        <end position="139"/>
    </location>
</feature>
<dbReference type="Pfam" id="PF05978">
    <property type="entry name" value="UNC-93"/>
    <property type="match status" value="1"/>
</dbReference>
<evidence type="ECO:0000256" key="6">
    <source>
        <dbReference type="SAM" id="MobiDB-lite"/>
    </source>
</evidence>
<dbReference type="Proteomes" id="UP001633002">
    <property type="component" value="Unassembled WGS sequence"/>
</dbReference>
<sequence length="612" mass="66318">MISWSSVFLELGNVVGILGVVVKDDHIPIEEDFQHEGVFHVWIGMANSPDQSHFVVILRPLGEKHFPLRPVYTDCSVEKGFPDTDVFRDGKQANHPLLLISIERTPSASRISLDRSPPELMERSPSASVDRSLSGPTNVGSVRVNGDEEEADAQALLGPLLQKPVIADTLQRRNNAPLLTRSDSVEASGNSSPYLWDIHKLSLCFFFVFLAYGATQNLESSLFTDKGLGSTSLGVLLLDIHSSEFVSFLVSRMLRTTLLELYTLIPASAYLGFTAAVLWVAEGTYITFAAKRHAAICSISEATALGRFNGEFWGAFAGTQVVGNLLSLALLDIHETPDGSSAGLVELFLVFLGSMTIGTILACLLRPHDNLTSRALSGDDSVVNRGYAKASFALLSERRMLFLICLLVYTGMQQAFIWGDFTRDIITPTLGLSWVGGVMAVYGASDTIASVAAGRFSSGLGSIAVILTAGACCQMIVMAVLYFQGTLEHVSGYSYVIFGAAIVWGIGDATFNTQISAVLGILYPNDTEVTPKPPLWGGQTTSPIFKAVDRLVYQAAAFAQWKIWQSLATSAAFFVSPYASLITKLWILLLSLMISVSLFLVVIWQSRRAGQS</sequence>
<name>A0ABD3IEL9_9MARC</name>
<dbReference type="GO" id="GO:0016020">
    <property type="term" value="C:membrane"/>
    <property type="evidence" value="ECO:0007669"/>
    <property type="project" value="UniProtKB-SubCell"/>
</dbReference>
<evidence type="ECO:0000256" key="3">
    <source>
        <dbReference type="ARBA" id="ARBA00022692"/>
    </source>
</evidence>